<feature type="region of interest" description="Disordered" evidence="1">
    <location>
        <begin position="143"/>
        <end position="203"/>
    </location>
</feature>
<dbReference type="Proteomes" id="UP001187343">
    <property type="component" value="Unassembled WGS sequence"/>
</dbReference>
<evidence type="ECO:0000256" key="1">
    <source>
        <dbReference type="SAM" id="MobiDB-lite"/>
    </source>
</evidence>
<comment type="caution">
    <text evidence="2">The sequence shown here is derived from an EMBL/GenBank/DDBJ whole genome shotgun (WGS) entry which is preliminary data.</text>
</comment>
<proteinExistence type="predicted"/>
<sequence>MMESHHTNVTVMTRGELVIAPQYSGSSPGGKISCDCHDCHCVRDVTNERAKDSCEVPRSRRASDELVRTGELEGIPPSADLNQSAKEQSLPSEDFAEIPCSDTTVTSQVETEVEYLSNSPSRAEAPKSQAIGSPIEVPYDTLMQSNHSDASGDEGNSEIVDTGVASGSASIESPAECPVRRSERNRRPPGLFHYPTLGKCNPA</sequence>
<keyword evidence="3" id="KW-1185">Reference proteome</keyword>
<dbReference type="AlphaFoldDB" id="A0AA88QFN6"/>
<evidence type="ECO:0000313" key="3">
    <source>
        <dbReference type="Proteomes" id="UP001187343"/>
    </source>
</evidence>
<gene>
    <name evidence="2" type="ORF">Q8A67_000364</name>
</gene>
<feature type="compositionally biased region" description="Basic and acidic residues" evidence="1">
    <location>
        <begin position="56"/>
        <end position="71"/>
    </location>
</feature>
<protein>
    <submittedName>
        <fullName evidence="2">Uncharacterized protein</fullName>
    </submittedName>
</protein>
<name>A0AA88QFN6_9TELE</name>
<feature type="compositionally biased region" description="Polar residues" evidence="1">
    <location>
        <begin position="80"/>
        <end position="91"/>
    </location>
</feature>
<accession>A0AA88QFN6</accession>
<feature type="region of interest" description="Disordered" evidence="1">
    <location>
        <begin position="56"/>
        <end position="103"/>
    </location>
</feature>
<evidence type="ECO:0000313" key="2">
    <source>
        <dbReference type="EMBL" id="KAK2915990.1"/>
    </source>
</evidence>
<dbReference type="EMBL" id="JAUYZG010000001">
    <property type="protein sequence ID" value="KAK2915990.1"/>
    <property type="molecule type" value="Genomic_DNA"/>
</dbReference>
<reference evidence="2" key="1">
    <citation type="submission" date="2023-08" db="EMBL/GenBank/DDBJ databases">
        <title>Chromosome-level Genome Assembly of mud carp (Cirrhinus molitorella).</title>
        <authorList>
            <person name="Liu H."/>
        </authorList>
    </citation>
    <scope>NUCLEOTIDE SEQUENCE</scope>
    <source>
        <strain evidence="2">Prfri</strain>
        <tissue evidence="2">Muscle</tissue>
    </source>
</reference>
<organism evidence="2 3">
    <name type="scientific">Cirrhinus molitorella</name>
    <name type="common">mud carp</name>
    <dbReference type="NCBI Taxonomy" id="172907"/>
    <lineage>
        <taxon>Eukaryota</taxon>
        <taxon>Metazoa</taxon>
        <taxon>Chordata</taxon>
        <taxon>Craniata</taxon>
        <taxon>Vertebrata</taxon>
        <taxon>Euteleostomi</taxon>
        <taxon>Actinopterygii</taxon>
        <taxon>Neopterygii</taxon>
        <taxon>Teleostei</taxon>
        <taxon>Ostariophysi</taxon>
        <taxon>Cypriniformes</taxon>
        <taxon>Cyprinidae</taxon>
        <taxon>Labeoninae</taxon>
        <taxon>Labeonini</taxon>
        <taxon>Cirrhinus</taxon>
    </lineage>
</organism>